<evidence type="ECO:0000313" key="3">
    <source>
        <dbReference type="EMBL" id="EKE29333.1"/>
    </source>
</evidence>
<evidence type="ECO:0000256" key="1">
    <source>
        <dbReference type="ARBA" id="ARBA00022676"/>
    </source>
</evidence>
<dbReference type="InterPro" id="IPR002201">
    <property type="entry name" value="Glyco_trans_9"/>
</dbReference>
<dbReference type="SUPFAM" id="SSF53756">
    <property type="entry name" value="UDP-Glycosyltransferase/glycogen phosphorylase"/>
    <property type="match status" value="1"/>
</dbReference>
<dbReference type="GO" id="GO:0009244">
    <property type="term" value="P:lipopolysaccharide core region biosynthetic process"/>
    <property type="evidence" value="ECO:0007669"/>
    <property type="project" value="TreeGrafter"/>
</dbReference>
<dbReference type="Gene3D" id="3.40.50.2000">
    <property type="entry name" value="Glycogen Phosphorylase B"/>
    <property type="match status" value="2"/>
</dbReference>
<keyword evidence="1" id="KW-0328">Glycosyltransferase</keyword>
<dbReference type="InterPro" id="IPR051199">
    <property type="entry name" value="LPS_LOS_Heptosyltrfase"/>
</dbReference>
<dbReference type="GO" id="GO:0005829">
    <property type="term" value="C:cytosol"/>
    <property type="evidence" value="ECO:0007669"/>
    <property type="project" value="TreeGrafter"/>
</dbReference>
<organism evidence="3">
    <name type="scientific">uncultured bacterium</name>
    <name type="common">gcode 4</name>
    <dbReference type="NCBI Taxonomy" id="1234023"/>
    <lineage>
        <taxon>Bacteria</taxon>
        <taxon>environmental samples</taxon>
    </lineage>
</organism>
<dbReference type="PANTHER" id="PTHR30160">
    <property type="entry name" value="TETRAACYLDISACCHARIDE 4'-KINASE-RELATED"/>
    <property type="match status" value="1"/>
</dbReference>
<dbReference type="Pfam" id="PF01075">
    <property type="entry name" value="Glyco_transf_9"/>
    <property type="match status" value="1"/>
</dbReference>
<dbReference type="EMBL" id="AMFJ01000189">
    <property type="protein sequence ID" value="EKE29333.1"/>
    <property type="molecule type" value="Genomic_DNA"/>
</dbReference>
<dbReference type="AlphaFoldDB" id="K2G293"/>
<gene>
    <name evidence="3" type="ORF">ACD_2C00189G0017</name>
</gene>
<name>K2G293_9BACT</name>
<protein>
    <submittedName>
        <fullName evidence="3">Lipopolysaccharide heptosyltransferase II</fullName>
    </submittedName>
</protein>
<dbReference type="GO" id="GO:0008713">
    <property type="term" value="F:ADP-heptose-lipopolysaccharide heptosyltransferase activity"/>
    <property type="evidence" value="ECO:0007669"/>
    <property type="project" value="TreeGrafter"/>
</dbReference>
<proteinExistence type="predicted"/>
<dbReference type="PANTHER" id="PTHR30160:SF1">
    <property type="entry name" value="LIPOPOLYSACCHARIDE 1,2-N-ACETYLGLUCOSAMINETRANSFERASE-RELATED"/>
    <property type="match status" value="1"/>
</dbReference>
<reference evidence="3" key="1">
    <citation type="journal article" date="2012" name="Science">
        <title>Fermentation, hydrogen, and sulfur metabolism in multiple uncultivated bacterial phyla.</title>
        <authorList>
            <person name="Wrighton K.C."/>
            <person name="Thomas B.C."/>
            <person name="Sharon I."/>
            <person name="Miller C.S."/>
            <person name="Castelle C.J."/>
            <person name="VerBerkmoes N.C."/>
            <person name="Wilkins M.J."/>
            <person name="Hettich R.L."/>
            <person name="Lipton M.S."/>
            <person name="Williams K.H."/>
            <person name="Long P.E."/>
            <person name="Banfield J.F."/>
        </authorList>
    </citation>
    <scope>NUCLEOTIDE SEQUENCE [LARGE SCALE GENOMIC DNA]</scope>
</reference>
<keyword evidence="2 3" id="KW-0808">Transferase</keyword>
<evidence type="ECO:0000256" key="2">
    <source>
        <dbReference type="ARBA" id="ARBA00022679"/>
    </source>
</evidence>
<sequence>MLRTKFIKYKDVKIRLIFQLFEMFYYVEYALKKLFLKIDNRVISDNPTILVIRRDMLWDFIISFFALSKLKLAFPKSKIYFVGTKWVRSLFSIIRKDFFEWHFFIDPNFWAPKIIRSRAQYLQKKSEEWDDIHSIMQLKGKIDIWIDLRWDLFSLKLLNDINSKSIVSYPIWWGLFYITDKVKYSHDKNEKAHDIELVDYVIDKFSKSASDNIKVNLDSIIEDWIIEKNVKEKYICIQPGGGRWDYRRWPQKRYIELISDILIDDDDILIKLLCADNFEELICKNIFTKLVLTDRVEIIKTQSWKSTIDLINNSVLFIGHDTSTAHLCDLLDHSWIILFWPWDRRLFQPSSKKIQTIFHGYECQPCEQRKCKYPDNSCMSAIKAKEVKDAILWLY</sequence>
<accession>K2G293</accession>
<comment type="caution">
    <text evidence="3">The sequence shown here is derived from an EMBL/GenBank/DDBJ whole genome shotgun (WGS) entry which is preliminary data.</text>
</comment>